<organism evidence="3 4">
    <name type="scientific">Dipteronia sinensis</name>
    <dbReference type="NCBI Taxonomy" id="43782"/>
    <lineage>
        <taxon>Eukaryota</taxon>
        <taxon>Viridiplantae</taxon>
        <taxon>Streptophyta</taxon>
        <taxon>Embryophyta</taxon>
        <taxon>Tracheophyta</taxon>
        <taxon>Spermatophyta</taxon>
        <taxon>Magnoliopsida</taxon>
        <taxon>eudicotyledons</taxon>
        <taxon>Gunneridae</taxon>
        <taxon>Pentapetalae</taxon>
        <taxon>rosids</taxon>
        <taxon>malvids</taxon>
        <taxon>Sapindales</taxon>
        <taxon>Sapindaceae</taxon>
        <taxon>Hippocastanoideae</taxon>
        <taxon>Acereae</taxon>
        <taxon>Dipteronia</taxon>
    </lineage>
</organism>
<keyword evidence="1" id="KW-0694">RNA-binding</keyword>
<evidence type="ECO:0000313" key="4">
    <source>
        <dbReference type="Proteomes" id="UP001281410"/>
    </source>
</evidence>
<protein>
    <recommendedName>
        <fullName evidence="2">RRM domain-containing protein</fullName>
    </recommendedName>
</protein>
<dbReference type="Proteomes" id="UP001281410">
    <property type="component" value="Unassembled WGS sequence"/>
</dbReference>
<feature type="domain" description="RRM" evidence="2">
    <location>
        <begin position="26"/>
        <end position="103"/>
    </location>
</feature>
<dbReference type="Gene3D" id="3.30.70.330">
    <property type="match status" value="1"/>
</dbReference>
<dbReference type="SUPFAM" id="SSF54928">
    <property type="entry name" value="RNA-binding domain, RBD"/>
    <property type="match status" value="1"/>
</dbReference>
<dbReference type="PROSITE" id="PS50102">
    <property type="entry name" value="RRM"/>
    <property type="match status" value="1"/>
</dbReference>
<dbReference type="SMART" id="SM00360">
    <property type="entry name" value="RRM"/>
    <property type="match status" value="1"/>
</dbReference>
<dbReference type="GO" id="GO:0003723">
    <property type="term" value="F:RNA binding"/>
    <property type="evidence" value="ECO:0007669"/>
    <property type="project" value="UniProtKB-UniRule"/>
</dbReference>
<dbReference type="EMBL" id="JANJYJ010000001">
    <property type="protein sequence ID" value="KAK3229528.1"/>
    <property type="molecule type" value="Genomic_DNA"/>
</dbReference>
<reference evidence="3" key="1">
    <citation type="journal article" date="2023" name="Plant J.">
        <title>Genome sequences and population genomics provide insights into the demographic history, inbreeding, and mutation load of two 'living fossil' tree species of Dipteronia.</title>
        <authorList>
            <person name="Feng Y."/>
            <person name="Comes H.P."/>
            <person name="Chen J."/>
            <person name="Zhu S."/>
            <person name="Lu R."/>
            <person name="Zhang X."/>
            <person name="Li P."/>
            <person name="Qiu J."/>
            <person name="Olsen K.M."/>
            <person name="Qiu Y."/>
        </authorList>
    </citation>
    <scope>NUCLEOTIDE SEQUENCE</scope>
    <source>
        <strain evidence="3">NBL</strain>
    </source>
</reference>
<accession>A0AAE0B3Y0</accession>
<evidence type="ECO:0000313" key="3">
    <source>
        <dbReference type="EMBL" id="KAK3229528.1"/>
    </source>
</evidence>
<proteinExistence type="predicted"/>
<gene>
    <name evidence="3" type="ORF">Dsin_001409</name>
</gene>
<evidence type="ECO:0000256" key="1">
    <source>
        <dbReference type="PROSITE-ProRule" id="PRU00176"/>
    </source>
</evidence>
<dbReference type="InterPro" id="IPR012677">
    <property type="entry name" value="Nucleotide-bd_a/b_plait_sf"/>
</dbReference>
<evidence type="ECO:0000259" key="2">
    <source>
        <dbReference type="PROSITE" id="PS50102"/>
    </source>
</evidence>
<dbReference type="InterPro" id="IPR000504">
    <property type="entry name" value="RRM_dom"/>
</dbReference>
<name>A0AAE0B3Y0_9ROSI</name>
<comment type="caution">
    <text evidence="3">The sequence shown here is derived from an EMBL/GenBank/DDBJ whole genome shotgun (WGS) entry which is preliminary data.</text>
</comment>
<dbReference type="InterPro" id="IPR035979">
    <property type="entry name" value="RBD_domain_sf"/>
</dbReference>
<dbReference type="AlphaFoldDB" id="A0AAE0B3Y0"/>
<dbReference type="CDD" id="cd00590">
    <property type="entry name" value="RRM_SF"/>
    <property type="match status" value="1"/>
</dbReference>
<dbReference type="Pfam" id="PF00076">
    <property type="entry name" value="RRM_1"/>
    <property type="match status" value="1"/>
</dbReference>
<keyword evidence="4" id="KW-1185">Reference proteome</keyword>
<sequence>MREKGRERNSGFLGLKERKDFIDRLFSVYVDNLYSKVDLVCLWNVFKVFGRVRDVYLSSKASVRRSNFAFIRFQTLEEARKVAKMTNGMHMYGWSISSKVASYDWSNRRWIGRGSNERNVLSGVSGLSREGDSCVRLNQFSKLEKRSFTEVVGGNHKCLKDEGGGEEEEKVITMSLDGLKSEKEWLERCAVGVLKSFSNISKVNQRLDSIGFVYSTKYLGDKSILWIFETKV</sequence>